<evidence type="ECO:0000256" key="10">
    <source>
        <dbReference type="SAM" id="Coils"/>
    </source>
</evidence>
<comment type="subcellular location">
    <subcellularLocation>
        <location evidence="1">Nucleus</location>
    </subcellularLocation>
</comment>
<keyword evidence="2 9" id="KW-0853">WD repeat</keyword>
<dbReference type="FunCoup" id="A0A1Y1UMS6">
    <property type="interactions" value="519"/>
</dbReference>
<dbReference type="InterPro" id="IPR001680">
    <property type="entry name" value="WD40_rpt"/>
</dbReference>
<dbReference type="Pfam" id="PF00400">
    <property type="entry name" value="WD40"/>
    <property type="match status" value="5"/>
</dbReference>
<dbReference type="RefSeq" id="XP_021872357.1">
    <property type="nucleotide sequence ID" value="XM_022015329.1"/>
</dbReference>
<dbReference type="STRING" id="4999.A0A1Y1UMS6"/>
<evidence type="ECO:0000256" key="9">
    <source>
        <dbReference type="PROSITE-ProRule" id="PRU00221"/>
    </source>
</evidence>
<dbReference type="CDD" id="cd00200">
    <property type="entry name" value="WD40"/>
    <property type="match status" value="1"/>
</dbReference>
<name>A0A1Y1UMS6_9TREE</name>
<keyword evidence="7" id="KW-0539">Nucleus</keyword>
<dbReference type="GeneID" id="33557138"/>
<sequence length="649" mass="72229">MHAIDAYVREHLVRLSPNLRLFQESLFNLWTLLTMSALVAGYDSSDDEEPKASTSSLPRLGNGLPATGVNGAAQEDDDEDEAILEEDAKKDAFGLASQAPSRSNGVEKKTEVAAAPDVLREDPNGAGSAIIARPTDKVINVNISYDDMSRPVAGPQDPFNQQRNKGMNSLSGHVEEQSMDDYTFMVQQRTFDVHGYALNPSVASGASGAYVGSMSVAHENGYAGIDGIKMTKAEKREAKRKRHGKGDAGVVDGDGAYVGPWADWEGEKEVDPVIEEEAEEWREEKRRREEASEAAKAKLKQAREEKSIFHGKELTDYAGRTYMHIPTDTDVKLNPSDDSNPPNAYLPERCIHTWTGHNKGVSAIRLFPKSGHLLLSGSMDTKVKLWDVYHEGNCLRTFLGHSQAVKDVAFNNKGTKFISAGYDRQIKIWDTETGQCLQAFSNGKIPNVVKFHPDPDKQNIFMAGMQDKKIIQYDTRAHEIVQTYDQHLGPVNTITFVDNNRRFVTTSDDKTLRGWDYDIPVVIKYIAEPYMHSMPAVTLHPSRKYFACQSLDNQILVYSADGSFKQNKKKRYAGHTVAGYACAVGFSPDGKYISSGTGSGDVVFWDWKTGRIMKRIHAHNQVVIDHVWLPNEHSKVITASWDGLIKLWT</sequence>
<dbReference type="PROSITE" id="PS50082">
    <property type="entry name" value="WD_REPEATS_2"/>
    <property type="match status" value="5"/>
</dbReference>
<evidence type="ECO:0000256" key="3">
    <source>
        <dbReference type="ARBA" id="ARBA00022664"/>
    </source>
</evidence>
<dbReference type="InParanoid" id="A0A1Y1UMS6"/>
<evidence type="ECO:0000256" key="8">
    <source>
        <dbReference type="ARBA" id="ARBA00068146"/>
    </source>
</evidence>
<evidence type="ECO:0000256" key="6">
    <source>
        <dbReference type="ARBA" id="ARBA00023187"/>
    </source>
</evidence>
<dbReference type="InterPro" id="IPR036322">
    <property type="entry name" value="WD40_repeat_dom_sf"/>
</dbReference>
<dbReference type="AlphaFoldDB" id="A0A1Y1UMS6"/>
<evidence type="ECO:0000256" key="1">
    <source>
        <dbReference type="ARBA" id="ARBA00004123"/>
    </source>
</evidence>
<evidence type="ECO:0000256" key="2">
    <source>
        <dbReference type="ARBA" id="ARBA00022574"/>
    </source>
</evidence>
<dbReference type="InterPro" id="IPR020472">
    <property type="entry name" value="WD40_PAC1"/>
</dbReference>
<evidence type="ECO:0000256" key="4">
    <source>
        <dbReference type="ARBA" id="ARBA00022728"/>
    </source>
</evidence>
<keyword evidence="13" id="KW-1185">Reference proteome</keyword>
<feature type="repeat" description="WD" evidence="9">
    <location>
        <begin position="616"/>
        <end position="649"/>
    </location>
</feature>
<dbReference type="GO" id="GO:0003729">
    <property type="term" value="F:mRNA binding"/>
    <property type="evidence" value="ECO:0007669"/>
    <property type="project" value="TreeGrafter"/>
</dbReference>
<feature type="repeat" description="WD" evidence="9">
    <location>
        <begin position="354"/>
        <end position="388"/>
    </location>
</feature>
<reference evidence="12 13" key="1">
    <citation type="submission" date="2017-03" db="EMBL/GenBank/DDBJ databases">
        <title>Widespread Adenine N6-methylation of Active Genes in Fungi.</title>
        <authorList>
            <consortium name="DOE Joint Genome Institute"/>
            <person name="Mondo S.J."/>
            <person name="Dannebaum R.O."/>
            <person name="Kuo R.C."/>
            <person name="Louie K.B."/>
            <person name="Bewick A.J."/>
            <person name="Labutti K."/>
            <person name="Haridas S."/>
            <person name="Kuo A."/>
            <person name="Salamov A."/>
            <person name="Ahrendt S.R."/>
            <person name="Lau R."/>
            <person name="Bowen B.P."/>
            <person name="Lipzen A."/>
            <person name="Sullivan W."/>
            <person name="Andreopoulos W.B."/>
            <person name="Clum A."/>
            <person name="Lindquist E."/>
            <person name="Daum C."/>
            <person name="Northen T.R."/>
            <person name="Ramamoorthy G."/>
            <person name="Schmitz R.J."/>
            <person name="Gryganskyi A."/>
            <person name="Culley D."/>
            <person name="Magnuson J."/>
            <person name="James T.Y."/>
            <person name="O'Malley M.A."/>
            <person name="Stajich J.E."/>
            <person name="Spatafora J.W."/>
            <person name="Visel A."/>
            <person name="Grigoriev I.V."/>
        </authorList>
    </citation>
    <scope>NUCLEOTIDE SEQUENCE [LARGE SCALE GENOMIC DNA]</scope>
    <source>
        <strain evidence="12 13">NRRL Y-17943</strain>
    </source>
</reference>
<keyword evidence="4" id="KW-0747">Spliceosome</keyword>
<comment type="caution">
    <text evidence="12">The sequence shown here is derived from an EMBL/GenBank/DDBJ whole genome shotgun (WGS) entry which is preliminary data.</text>
</comment>
<accession>A0A1Y1UMS6</accession>
<dbReference type="OrthoDB" id="10257301at2759"/>
<dbReference type="Proteomes" id="UP000193218">
    <property type="component" value="Unassembled WGS sequence"/>
</dbReference>
<organism evidence="12 13">
    <name type="scientific">Kockovaella imperatae</name>
    <dbReference type="NCBI Taxonomy" id="4999"/>
    <lineage>
        <taxon>Eukaryota</taxon>
        <taxon>Fungi</taxon>
        <taxon>Dikarya</taxon>
        <taxon>Basidiomycota</taxon>
        <taxon>Agaricomycotina</taxon>
        <taxon>Tremellomycetes</taxon>
        <taxon>Tremellales</taxon>
        <taxon>Cuniculitremaceae</taxon>
        <taxon>Kockovaella</taxon>
    </lineage>
</organism>
<dbReference type="PROSITE" id="PS00678">
    <property type="entry name" value="WD_REPEATS_1"/>
    <property type="match status" value="1"/>
</dbReference>
<dbReference type="Gene3D" id="2.130.10.10">
    <property type="entry name" value="YVTN repeat-like/Quinoprotein amine dehydrogenase"/>
    <property type="match status" value="1"/>
</dbReference>
<evidence type="ECO:0000256" key="7">
    <source>
        <dbReference type="ARBA" id="ARBA00023242"/>
    </source>
</evidence>
<dbReference type="InterPro" id="IPR015943">
    <property type="entry name" value="WD40/YVTN_repeat-like_dom_sf"/>
</dbReference>
<dbReference type="PANTHER" id="PTHR43979">
    <property type="entry name" value="PRE-MRNA-PROCESSING FACTOR 17"/>
    <property type="match status" value="1"/>
</dbReference>
<gene>
    <name evidence="12" type="ORF">BD324DRAFT_620862</name>
</gene>
<evidence type="ECO:0000313" key="12">
    <source>
        <dbReference type="EMBL" id="ORX38435.1"/>
    </source>
</evidence>
<dbReference type="FunFam" id="2.130.10.10:FF:000034">
    <property type="entry name" value="Pre-mRNA-processing factor 17, putative"/>
    <property type="match status" value="1"/>
</dbReference>
<feature type="region of interest" description="Disordered" evidence="11">
    <location>
        <begin position="43"/>
        <end position="80"/>
    </location>
</feature>
<dbReference type="SUPFAM" id="SSF50978">
    <property type="entry name" value="WD40 repeat-like"/>
    <property type="match status" value="1"/>
</dbReference>
<dbReference type="InterPro" id="IPR032847">
    <property type="entry name" value="PRPF17"/>
</dbReference>
<keyword evidence="10" id="KW-0175">Coiled coil</keyword>
<dbReference type="PANTHER" id="PTHR43979:SF1">
    <property type="entry name" value="PRE-MRNA-PROCESSING FACTOR 17"/>
    <property type="match status" value="1"/>
</dbReference>
<evidence type="ECO:0000313" key="13">
    <source>
        <dbReference type="Proteomes" id="UP000193218"/>
    </source>
</evidence>
<proteinExistence type="predicted"/>
<dbReference type="GO" id="GO:0000398">
    <property type="term" value="P:mRNA splicing, via spliceosome"/>
    <property type="evidence" value="ECO:0007669"/>
    <property type="project" value="InterPro"/>
</dbReference>
<evidence type="ECO:0000256" key="5">
    <source>
        <dbReference type="ARBA" id="ARBA00022737"/>
    </source>
</evidence>
<protein>
    <recommendedName>
        <fullName evidence="8">Pre-mRNA-processing factor 17</fullName>
    </recommendedName>
</protein>
<keyword evidence="5" id="KW-0677">Repeat</keyword>
<keyword evidence="6" id="KW-0508">mRNA splicing</keyword>
<keyword evidence="3" id="KW-0507">mRNA processing</keyword>
<feature type="repeat" description="WD" evidence="9">
    <location>
        <begin position="484"/>
        <end position="516"/>
    </location>
</feature>
<feature type="region of interest" description="Disordered" evidence="11">
    <location>
        <begin position="94"/>
        <end position="115"/>
    </location>
</feature>
<dbReference type="SMART" id="SM00320">
    <property type="entry name" value="WD40"/>
    <property type="match status" value="7"/>
</dbReference>
<dbReference type="InterPro" id="IPR019775">
    <property type="entry name" value="WD40_repeat_CS"/>
</dbReference>
<evidence type="ECO:0000256" key="11">
    <source>
        <dbReference type="SAM" id="MobiDB-lite"/>
    </source>
</evidence>
<dbReference type="GO" id="GO:0071013">
    <property type="term" value="C:catalytic step 2 spliceosome"/>
    <property type="evidence" value="ECO:0007669"/>
    <property type="project" value="InterPro"/>
</dbReference>
<dbReference type="PROSITE" id="PS50294">
    <property type="entry name" value="WD_REPEATS_REGION"/>
    <property type="match status" value="4"/>
</dbReference>
<feature type="repeat" description="WD" evidence="9">
    <location>
        <begin position="398"/>
        <end position="439"/>
    </location>
</feature>
<feature type="coiled-coil region" evidence="10">
    <location>
        <begin position="274"/>
        <end position="305"/>
    </location>
</feature>
<dbReference type="PRINTS" id="PR00320">
    <property type="entry name" value="GPROTEINBRPT"/>
</dbReference>
<dbReference type="EMBL" id="NBSH01000004">
    <property type="protein sequence ID" value="ORX38435.1"/>
    <property type="molecule type" value="Genomic_DNA"/>
</dbReference>
<feature type="repeat" description="WD" evidence="9">
    <location>
        <begin position="583"/>
        <end position="615"/>
    </location>
</feature>